<keyword evidence="8" id="KW-1185">Reference proteome</keyword>
<dbReference type="GO" id="GO:0004497">
    <property type="term" value="F:monooxygenase activity"/>
    <property type="evidence" value="ECO:0007669"/>
    <property type="project" value="UniProtKB-KW"/>
</dbReference>
<evidence type="ECO:0000313" key="8">
    <source>
        <dbReference type="Proteomes" id="UP000799324"/>
    </source>
</evidence>
<dbReference type="PANTHER" id="PTHR24305:SF223">
    <property type="entry name" value="CYTOCHROME P450-DIT2"/>
    <property type="match status" value="1"/>
</dbReference>
<dbReference type="SUPFAM" id="SSF48264">
    <property type="entry name" value="Cytochrome P450"/>
    <property type="match status" value="1"/>
</dbReference>
<keyword evidence="4 5" id="KW-0408">Iron</keyword>
<dbReference type="InterPro" id="IPR050121">
    <property type="entry name" value="Cytochrome_P450_monoxygenase"/>
</dbReference>
<dbReference type="InterPro" id="IPR017972">
    <property type="entry name" value="Cyt_P450_CS"/>
</dbReference>
<dbReference type="AlphaFoldDB" id="A0A6A6TG95"/>
<comment type="similarity">
    <text evidence="2 6">Belongs to the cytochrome P450 family.</text>
</comment>
<dbReference type="GO" id="GO:0016705">
    <property type="term" value="F:oxidoreductase activity, acting on paired donors, with incorporation or reduction of molecular oxygen"/>
    <property type="evidence" value="ECO:0007669"/>
    <property type="project" value="InterPro"/>
</dbReference>
<dbReference type="InterPro" id="IPR036396">
    <property type="entry name" value="Cyt_P450_sf"/>
</dbReference>
<keyword evidence="6" id="KW-0503">Monooxygenase</keyword>
<dbReference type="GO" id="GO:0005506">
    <property type="term" value="F:iron ion binding"/>
    <property type="evidence" value="ECO:0007669"/>
    <property type="project" value="InterPro"/>
</dbReference>
<name>A0A6A6TG95_9PLEO</name>
<feature type="binding site" description="axial binding residue" evidence="5">
    <location>
        <position position="443"/>
    </location>
    <ligand>
        <name>heme</name>
        <dbReference type="ChEBI" id="CHEBI:30413"/>
    </ligand>
    <ligandPart>
        <name>Fe</name>
        <dbReference type="ChEBI" id="CHEBI:18248"/>
    </ligandPart>
</feature>
<evidence type="ECO:0000256" key="6">
    <source>
        <dbReference type="RuleBase" id="RU000461"/>
    </source>
</evidence>
<organism evidence="7 8">
    <name type="scientific">Lophiostoma macrostomum CBS 122681</name>
    <dbReference type="NCBI Taxonomy" id="1314788"/>
    <lineage>
        <taxon>Eukaryota</taxon>
        <taxon>Fungi</taxon>
        <taxon>Dikarya</taxon>
        <taxon>Ascomycota</taxon>
        <taxon>Pezizomycotina</taxon>
        <taxon>Dothideomycetes</taxon>
        <taxon>Pleosporomycetidae</taxon>
        <taxon>Pleosporales</taxon>
        <taxon>Lophiostomataceae</taxon>
        <taxon>Lophiostoma</taxon>
    </lineage>
</organism>
<dbReference type="InterPro" id="IPR002403">
    <property type="entry name" value="Cyt_P450_E_grp-IV"/>
</dbReference>
<reference evidence="7" key="1">
    <citation type="journal article" date="2020" name="Stud. Mycol.">
        <title>101 Dothideomycetes genomes: a test case for predicting lifestyles and emergence of pathogens.</title>
        <authorList>
            <person name="Haridas S."/>
            <person name="Albert R."/>
            <person name="Binder M."/>
            <person name="Bloem J."/>
            <person name="Labutti K."/>
            <person name="Salamov A."/>
            <person name="Andreopoulos B."/>
            <person name="Baker S."/>
            <person name="Barry K."/>
            <person name="Bills G."/>
            <person name="Bluhm B."/>
            <person name="Cannon C."/>
            <person name="Castanera R."/>
            <person name="Culley D."/>
            <person name="Daum C."/>
            <person name="Ezra D."/>
            <person name="Gonzalez J."/>
            <person name="Henrissat B."/>
            <person name="Kuo A."/>
            <person name="Liang C."/>
            <person name="Lipzen A."/>
            <person name="Lutzoni F."/>
            <person name="Magnuson J."/>
            <person name="Mondo S."/>
            <person name="Nolan M."/>
            <person name="Ohm R."/>
            <person name="Pangilinan J."/>
            <person name="Park H.-J."/>
            <person name="Ramirez L."/>
            <person name="Alfaro M."/>
            <person name="Sun H."/>
            <person name="Tritt A."/>
            <person name="Yoshinaga Y."/>
            <person name="Zwiers L.-H."/>
            <person name="Turgeon B."/>
            <person name="Goodwin S."/>
            <person name="Spatafora J."/>
            <person name="Crous P."/>
            <person name="Grigoriev I."/>
        </authorList>
    </citation>
    <scope>NUCLEOTIDE SEQUENCE</scope>
    <source>
        <strain evidence="7">CBS 122681</strain>
    </source>
</reference>
<keyword evidence="5 6" id="KW-0349">Heme</keyword>
<dbReference type="OrthoDB" id="1470350at2759"/>
<gene>
    <name evidence="7" type="ORF">K491DRAFT_702812</name>
</gene>
<dbReference type="PROSITE" id="PS00086">
    <property type="entry name" value="CYTOCHROME_P450"/>
    <property type="match status" value="1"/>
</dbReference>
<dbReference type="Proteomes" id="UP000799324">
    <property type="component" value="Unassembled WGS sequence"/>
</dbReference>
<dbReference type="InterPro" id="IPR001128">
    <property type="entry name" value="Cyt_P450"/>
</dbReference>
<proteinExistence type="inferred from homology"/>
<evidence type="ECO:0000313" key="7">
    <source>
        <dbReference type="EMBL" id="KAF2658351.1"/>
    </source>
</evidence>
<evidence type="ECO:0000256" key="5">
    <source>
        <dbReference type="PIRSR" id="PIRSR602403-1"/>
    </source>
</evidence>
<dbReference type="PANTHER" id="PTHR24305">
    <property type="entry name" value="CYTOCHROME P450"/>
    <property type="match status" value="1"/>
</dbReference>
<dbReference type="Gene3D" id="1.10.630.10">
    <property type="entry name" value="Cytochrome P450"/>
    <property type="match status" value="1"/>
</dbReference>
<dbReference type="EMBL" id="MU004315">
    <property type="protein sequence ID" value="KAF2658351.1"/>
    <property type="molecule type" value="Genomic_DNA"/>
</dbReference>
<sequence length="502" mass="57328">MILAATIVVGFLVGVWVVRKFGVPFILPPAHFPRNIPTIPFYYALLPLFKPVDQEDLWHRHLKEPLTRYGAVKIYFGGSWNVLVTRPTYIDQVLKHHEAFPKAGNQVKNPHGLLAFYTGENIISSIGDTWKRFTSIIRPGLQADVDNRIIIKNARRLVDLLLGDQYSNGRVVMASPLQQYTLENFGQALLGVNFDCLGNPEAPMTKLQSQIKPKIFSAIYMNFPVLDCFKFARREDARKMVQKFKSQLVNYVLSSHQHKHDPTMETTHLGCRLVTAYETGLLSRYHFQQNCVSVFLAGHENPQILLLFLMYMLAERQDIQQQLRDAILALPADDQENPTALANIPLMTSTILETLRLYPPINQLLNRRAKEDVMLGGDIMIRAGTNLGYSGYTTNRDQEFWGADSADFRPERWGSTADEVHALFRRATSKSTFISFHGGSRTCLGIKFAMLSTRLFMSIMLRSVKWKLDPTWRRKMTPAGPLIPIGLRLQFTKLDEPRFEKK</sequence>
<dbReference type="GO" id="GO:0020037">
    <property type="term" value="F:heme binding"/>
    <property type="evidence" value="ECO:0007669"/>
    <property type="project" value="InterPro"/>
</dbReference>
<keyword evidence="3 5" id="KW-0479">Metal-binding</keyword>
<dbReference type="CDD" id="cd11070">
    <property type="entry name" value="CYP56-like"/>
    <property type="match status" value="1"/>
</dbReference>
<evidence type="ECO:0000256" key="3">
    <source>
        <dbReference type="ARBA" id="ARBA00022723"/>
    </source>
</evidence>
<dbReference type="Pfam" id="PF00067">
    <property type="entry name" value="p450"/>
    <property type="match status" value="1"/>
</dbReference>
<protein>
    <submittedName>
        <fullName evidence="7">Dit2 protein</fullName>
    </submittedName>
</protein>
<keyword evidence="6" id="KW-0560">Oxidoreductase</keyword>
<dbReference type="PRINTS" id="PR00385">
    <property type="entry name" value="P450"/>
</dbReference>
<evidence type="ECO:0000256" key="4">
    <source>
        <dbReference type="ARBA" id="ARBA00023004"/>
    </source>
</evidence>
<evidence type="ECO:0000256" key="2">
    <source>
        <dbReference type="ARBA" id="ARBA00010617"/>
    </source>
</evidence>
<comment type="cofactor">
    <cofactor evidence="1 5">
        <name>heme</name>
        <dbReference type="ChEBI" id="CHEBI:30413"/>
    </cofactor>
</comment>
<accession>A0A6A6TG95</accession>
<evidence type="ECO:0000256" key="1">
    <source>
        <dbReference type="ARBA" id="ARBA00001971"/>
    </source>
</evidence>
<dbReference type="PRINTS" id="PR00465">
    <property type="entry name" value="EP450IV"/>
</dbReference>